<evidence type="ECO:0000313" key="2">
    <source>
        <dbReference type="Proteomes" id="UP000286246"/>
    </source>
</evidence>
<dbReference type="EMBL" id="RAPY01000001">
    <property type="protein sequence ID" value="RKE57234.1"/>
    <property type="molecule type" value="Genomic_DNA"/>
</dbReference>
<gene>
    <name evidence="1" type="ORF">DFQ12_2115</name>
</gene>
<organism evidence="1 2">
    <name type="scientific">Sphingobacterium detergens</name>
    <dbReference type="NCBI Taxonomy" id="1145106"/>
    <lineage>
        <taxon>Bacteria</taxon>
        <taxon>Pseudomonadati</taxon>
        <taxon>Bacteroidota</taxon>
        <taxon>Sphingobacteriia</taxon>
        <taxon>Sphingobacteriales</taxon>
        <taxon>Sphingobacteriaceae</taxon>
        <taxon>Sphingobacterium</taxon>
    </lineage>
</organism>
<accession>A0A420BKB8</accession>
<comment type="caution">
    <text evidence="1">The sequence shown here is derived from an EMBL/GenBank/DDBJ whole genome shotgun (WGS) entry which is preliminary data.</text>
</comment>
<keyword evidence="2" id="KW-1185">Reference proteome</keyword>
<dbReference type="Proteomes" id="UP000286246">
    <property type="component" value="Unassembled WGS sequence"/>
</dbReference>
<evidence type="ECO:0000313" key="1">
    <source>
        <dbReference type="EMBL" id="RKE57234.1"/>
    </source>
</evidence>
<protein>
    <submittedName>
        <fullName evidence="1">Uncharacterized protein</fullName>
    </submittedName>
</protein>
<reference evidence="1 2" key="1">
    <citation type="submission" date="2018-09" db="EMBL/GenBank/DDBJ databases">
        <title>Genomic Encyclopedia of Type Strains, Phase III (KMG-III): the genomes of soil and plant-associated and newly described type strains.</title>
        <authorList>
            <person name="Whitman W."/>
        </authorList>
    </citation>
    <scope>NUCLEOTIDE SEQUENCE [LARGE SCALE GENOMIC DNA]</scope>
    <source>
        <strain evidence="1 2">CECT 7938</strain>
    </source>
</reference>
<sequence length="36" mass="4175">MGLELENTNAIGILFKNLDIEDDKNFMFQYARIIAL</sequence>
<dbReference type="AlphaFoldDB" id="A0A420BKB8"/>
<name>A0A420BKB8_SPHD1</name>
<proteinExistence type="predicted"/>